<proteinExistence type="predicted"/>
<reference evidence="2 3" key="1">
    <citation type="submission" date="2015-11" db="EMBL/GenBank/DDBJ databases">
        <title>Expanding the genomic diversity of Burkholderia species for the development of highly accurate diagnostics.</title>
        <authorList>
            <person name="Sahl J."/>
            <person name="Keim P."/>
            <person name="Wagner D."/>
        </authorList>
    </citation>
    <scope>NUCLEOTIDE SEQUENCE [LARGE SCALE GENOMIC DNA]</scope>
    <source>
        <strain evidence="2 3">RF32-BP4</strain>
    </source>
</reference>
<name>A0A102LJU0_9BURK</name>
<evidence type="ECO:0000313" key="3">
    <source>
        <dbReference type="Proteomes" id="UP000065521"/>
    </source>
</evidence>
<sequence>MLDRVWRIPSQFFCDVRTIHAQFTDQSIDLCTSAGQSADRAHQEQGHRNQSGRNTQLLGKHAGEFGDRQVSAIGHVKRLTGCAWIDRTLNQCIRQVIDEDQAASCIDCTKGQRHAGGDHPHHLLKICSHPGAIDERRPDDNNLEARLPPVFSKRPLGFEFRNTVRVTRLRCVGFPERVAGTALPHRLDAAYIDKALDPRLTGDTRGAKCALDIDRTIFREWIRRTIGHLMDTCGQMDHTFAADRIRPAQIKFAASSCGKHKFAYACNRRARPPDEAKHNVAAPEKST</sequence>
<dbReference type="EMBL" id="LOTN01000012">
    <property type="protein sequence ID" value="KUZ94822.1"/>
    <property type="molecule type" value="Genomic_DNA"/>
</dbReference>
<protein>
    <submittedName>
        <fullName evidence="2">Uncharacterized protein</fullName>
    </submittedName>
</protein>
<comment type="caution">
    <text evidence="2">The sequence shown here is derived from an EMBL/GenBank/DDBJ whole genome shotgun (WGS) entry which is preliminary data.</text>
</comment>
<evidence type="ECO:0000313" key="2">
    <source>
        <dbReference type="EMBL" id="KUZ94822.1"/>
    </source>
</evidence>
<accession>A0A102LJU0</accession>
<dbReference type="AlphaFoldDB" id="A0A102LJU0"/>
<dbReference type="Proteomes" id="UP000065521">
    <property type="component" value="Unassembled WGS sequence"/>
</dbReference>
<feature type="region of interest" description="Disordered" evidence="1">
    <location>
        <begin position="35"/>
        <end position="54"/>
    </location>
</feature>
<organism evidence="2 3">
    <name type="scientific">Burkholderia ubonensis</name>
    <dbReference type="NCBI Taxonomy" id="101571"/>
    <lineage>
        <taxon>Bacteria</taxon>
        <taxon>Pseudomonadati</taxon>
        <taxon>Pseudomonadota</taxon>
        <taxon>Betaproteobacteria</taxon>
        <taxon>Burkholderiales</taxon>
        <taxon>Burkholderiaceae</taxon>
        <taxon>Burkholderia</taxon>
        <taxon>Burkholderia cepacia complex</taxon>
    </lineage>
</organism>
<evidence type="ECO:0000256" key="1">
    <source>
        <dbReference type="SAM" id="MobiDB-lite"/>
    </source>
</evidence>
<gene>
    <name evidence="2" type="ORF">WI38_06620</name>
</gene>